<dbReference type="OrthoDB" id="190201at2759"/>
<comment type="caution">
    <text evidence="2">The sequence shown here is derived from an EMBL/GenBank/DDBJ whole genome shotgun (WGS) entry which is preliminary data.</text>
</comment>
<dbReference type="InterPro" id="IPR029058">
    <property type="entry name" value="AB_hydrolase_fold"/>
</dbReference>
<name>A0A8H4K9J8_9HYPO</name>
<evidence type="ECO:0000313" key="3">
    <source>
        <dbReference type="Proteomes" id="UP000554235"/>
    </source>
</evidence>
<keyword evidence="2" id="KW-0808">Transferase</keyword>
<dbReference type="InterPro" id="IPR050471">
    <property type="entry name" value="AB_hydrolase"/>
</dbReference>
<organism evidence="2 3">
    <name type="scientific">Fusarium albosuccineum</name>
    <dbReference type="NCBI Taxonomy" id="1237068"/>
    <lineage>
        <taxon>Eukaryota</taxon>
        <taxon>Fungi</taxon>
        <taxon>Dikarya</taxon>
        <taxon>Ascomycota</taxon>
        <taxon>Pezizomycotina</taxon>
        <taxon>Sordariomycetes</taxon>
        <taxon>Hypocreomycetidae</taxon>
        <taxon>Hypocreales</taxon>
        <taxon>Nectriaceae</taxon>
        <taxon>Fusarium</taxon>
        <taxon>Fusarium decemcellulare species complex</taxon>
    </lineage>
</organism>
<feature type="domain" description="AB hydrolase-1" evidence="1">
    <location>
        <begin position="28"/>
        <end position="272"/>
    </location>
</feature>
<gene>
    <name evidence="2" type="ORF">FALBO_16974</name>
</gene>
<protein>
    <submittedName>
        <fullName evidence="2">Hydrolase or acyltransferase of alpha beta superfamily</fullName>
    </submittedName>
</protein>
<dbReference type="PANTHER" id="PTHR43433:SF5">
    <property type="entry name" value="AB HYDROLASE-1 DOMAIN-CONTAINING PROTEIN"/>
    <property type="match status" value="1"/>
</dbReference>
<dbReference type="Proteomes" id="UP000554235">
    <property type="component" value="Unassembled WGS sequence"/>
</dbReference>
<dbReference type="InterPro" id="IPR000073">
    <property type="entry name" value="AB_hydrolase_1"/>
</dbReference>
<keyword evidence="2" id="KW-0012">Acyltransferase</keyword>
<reference evidence="2 3" key="1">
    <citation type="submission" date="2020-01" db="EMBL/GenBank/DDBJ databases">
        <title>Identification and distribution of gene clusters putatively required for synthesis of sphingolipid metabolism inhibitors in phylogenetically diverse species of the filamentous fungus Fusarium.</title>
        <authorList>
            <person name="Kim H.-S."/>
            <person name="Busman M."/>
            <person name="Brown D.W."/>
            <person name="Divon H."/>
            <person name="Uhlig S."/>
            <person name="Proctor R.H."/>
        </authorList>
    </citation>
    <scope>NUCLEOTIDE SEQUENCE [LARGE SCALE GENOMIC DNA]</scope>
    <source>
        <strain evidence="2 3">NRRL 20459</strain>
    </source>
</reference>
<evidence type="ECO:0000313" key="2">
    <source>
        <dbReference type="EMBL" id="KAF4447217.1"/>
    </source>
</evidence>
<dbReference type="PANTHER" id="PTHR43433">
    <property type="entry name" value="HYDROLASE, ALPHA/BETA FOLD FAMILY PROTEIN"/>
    <property type="match status" value="1"/>
</dbReference>
<evidence type="ECO:0000259" key="1">
    <source>
        <dbReference type="Pfam" id="PF00561"/>
    </source>
</evidence>
<sequence>MDASPELFVKLPTGVRICYQTFGDPSDPAVILIPGHGGSMLEWREEMIAILSPPGERRCLVRFDQRDTGLSTEFPVSGGYSIADMAGDVEGLADHLGLSSKGFHLVGASMGGPIAYLVAGRRPKQVRSLTLLYASPGANEDLPLKQGVDVGHAPLPGGLSWEREGHIAHTLKLYKALTTQPVGDDESSEMERLAQQIVDRDIKGRTIFSKGPNHGSATFTARPGREVLKDVKCPTTVIQAAKDQYFGVAHGETLAREIEGAEYVLWDDVGHELPKRIWSRVAETFLKTWKKGDNEWSEKTA</sequence>
<dbReference type="SUPFAM" id="SSF53474">
    <property type="entry name" value="alpha/beta-Hydrolases"/>
    <property type="match status" value="1"/>
</dbReference>
<keyword evidence="2" id="KW-0378">Hydrolase</keyword>
<dbReference type="Gene3D" id="3.40.50.1820">
    <property type="entry name" value="alpha/beta hydrolase"/>
    <property type="match status" value="1"/>
</dbReference>
<dbReference type="GO" id="GO:0016746">
    <property type="term" value="F:acyltransferase activity"/>
    <property type="evidence" value="ECO:0007669"/>
    <property type="project" value="UniProtKB-KW"/>
</dbReference>
<keyword evidence="3" id="KW-1185">Reference proteome</keyword>
<dbReference type="Pfam" id="PF00561">
    <property type="entry name" value="Abhydrolase_1"/>
    <property type="match status" value="1"/>
</dbReference>
<accession>A0A8H4K9J8</accession>
<dbReference type="AlphaFoldDB" id="A0A8H4K9J8"/>
<proteinExistence type="predicted"/>
<dbReference type="EMBL" id="JAADYS010003446">
    <property type="protein sequence ID" value="KAF4447217.1"/>
    <property type="molecule type" value="Genomic_DNA"/>
</dbReference>
<dbReference type="GO" id="GO:0016787">
    <property type="term" value="F:hydrolase activity"/>
    <property type="evidence" value="ECO:0007669"/>
    <property type="project" value="UniProtKB-KW"/>
</dbReference>